<dbReference type="CDD" id="cd04301">
    <property type="entry name" value="NAT_SF"/>
    <property type="match status" value="1"/>
</dbReference>
<organism evidence="7">
    <name type="scientific">mine drainage metagenome</name>
    <dbReference type="NCBI Taxonomy" id="410659"/>
    <lineage>
        <taxon>unclassified sequences</taxon>
        <taxon>metagenomes</taxon>
        <taxon>ecological metagenomes</taxon>
    </lineage>
</organism>
<evidence type="ECO:0000313" key="7">
    <source>
        <dbReference type="EMBL" id="EQD53861.1"/>
    </source>
</evidence>
<dbReference type="GO" id="GO:0016747">
    <property type="term" value="F:acyltransferase activity, transferring groups other than amino-acyl groups"/>
    <property type="evidence" value="ECO:0007669"/>
    <property type="project" value="InterPro"/>
</dbReference>
<gene>
    <name evidence="7" type="ORF">B1B_09987</name>
</gene>
<accession>T0ZZX9</accession>
<comment type="caution">
    <text evidence="7">The sequence shown here is derived from an EMBL/GenBank/DDBJ whole genome shotgun (WGS) entry which is preliminary data.</text>
</comment>
<comment type="catalytic activity">
    <reaction evidence="5">
        <text>glycyl-tRNA(Gly) + acetyl-CoA = N-acetylglycyl-tRNA(Gly) + CoA + H(+)</text>
        <dbReference type="Rhea" id="RHEA:81867"/>
        <dbReference type="Rhea" id="RHEA-COMP:9683"/>
        <dbReference type="Rhea" id="RHEA-COMP:19766"/>
        <dbReference type="ChEBI" id="CHEBI:15378"/>
        <dbReference type="ChEBI" id="CHEBI:57287"/>
        <dbReference type="ChEBI" id="CHEBI:57288"/>
        <dbReference type="ChEBI" id="CHEBI:78522"/>
        <dbReference type="ChEBI" id="CHEBI:232036"/>
    </reaction>
</comment>
<dbReference type="PANTHER" id="PTHR36449:SF1">
    <property type="entry name" value="ACETYLTRANSFERASE"/>
    <property type="match status" value="1"/>
</dbReference>
<keyword evidence="3 7" id="KW-0808">Transferase</keyword>
<feature type="domain" description="N-acetyltransferase" evidence="6">
    <location>
        <begin position="11"/>
        <end position="168"/>
    </location>
</feature>
<evidence type="ECO:0000256" key="3">
    <source>
        <dbReference type="ARBA" id="ARBA00022679"/>
    </source>
</evidence>
<dbReference type="InterPro" id="IPR016181">
    <property type="entry name" value="Acyl_CoA_acyltransferase"/>
</dbReference>
<keyword evidence="4" id="KW-0012">Acyltransferase</keyword>
<dbReference type="Gene3D" id="3.40.630.30">
    <property type="match status" value="1"/>
</dbReference>
<name>T0ZZX9_9ZZZZ</name>
<proteinExistence type="predicted"/>
<protein>
    <submittedName>
        <fullName evidence="7">GCN5-related N-acetyltransferase</fullName>
    </submittedName>
</protein>
<sequence>MTGDATASPYAPVRKLAATDQVDAFDCGQAALNQFLQRYALVNQKANSAQTYVCCQGDVVVGFYSLAMGSVDPEAAPSRVVKGLARHPVPVMILARLAVDKEHQRRGLGQALLKDALLRTAQAADIAGIRCLLVHAKDDAARRWYESWEFEPSPTDPYHLFLMLKDIKGMLG</sequence>
<dbReference type="Pfam" id="PF13508">
    <property type="entry name" value="Acetyltransf_7"/>
    <property type="match status" value="1"/>
</dbReference>
<dbReference type="EMBL" id="AUZY01006591">
    <property type="protein sequence ID" value="EQD53861.1"/>
    <property type="molecule type" value="Genomic_DNA"/>
</dbReference>
<evidence type="ECO:0000256" key="2">
    <source>
        <dbReference type="ARBA" id="ARBA00022649"/>
    </source>
</evidence>
<dbReference type="PANTHER" id="PTHR36449">
    <property type="entry name" value="ACETYLTRANSFERASE-RELATED"/>
    <property type="match status" value="1"/>
</dbReference>
<dbReference type="SUPFAM" id="SSF55729">
    <property type="entry name" value="Acyl-CoA N-acyltransferases (Nat)"/>
    <property type="match status" value="1"/>
</dbReference>
<reference evidence="7" key="2">
    <citation type="journal article" date="2014" name="ISME J.">
        <title>Microbial stratification in low pH oxic and suboxic macroscopic growths along an acid mine drainage.</title>
        <authorList>
            <person name="Mendez-Garcia C."/>
            <person name="Mesa V."/>
            <person name="Sprenger R.R."/>
            <person name="Richter M."/>
            <person name="Diez M.S."/>
            <person name="Solano J."/>
            <person name="Bargiela R."/>
            <person name="Golyshina O.V."/>
            <person name="Manteca A."/>
            <person name="Ramos J.L."/>
            <person name="Gallego J.R."/>
            <person name="Llorente I."/>
            <person name="Martins Dos Santos V.A."/>
            <person name="Jensen O.N."/>
            <person name="Pelaez A.I."/>
            <person name="Sanchez J."/>
            <person name="Ferrer M."/>
        </authorList>
    </citation>
    <scope>NUCLEOTIDE SEQUENCE</scope>
</reference>
<evidence type="ECO:0000256" key="4">
    <source>
        <dbReference type="ARBA" id="ARBA00023315"/>
    </source>
</evidence>
<evidence type="ECO:0000256" key="1">
    <source>
        <dbReference type="ARBA" id="ARBA00022491"/>
    </source>
</evidence>
<keyword evidence="1" id="KW-0678">Repressor</keyword>
<dbReference type="AlphaFoldDB" id="T0ZZX9"/>
<evidence type="ECO:0000256" key="5">
    <source>
        <dbReference type="ARBA" id="ARBA00049880"/>
    </source>
</evidence>
<dbReference type="PROSITE" id="PS51186">
    <property type="entry name" value="GNAT"/>
    <property type="match status" value="1"/>
</dbReference>
<keyword evidence="2" id="KW-1277">Toxin-antitoxin system</keyword>
<evidence type="ECO:0000259" key="6">
    <source>
        <dbReference type="PROSITE" id="PS51186"/>
    </source>
</evidence>
<dbReference type="InterPro" id="IPR000182">
    <property type="entry name" value="GNAT_dom"/>
</dbReference>
<reference evidence="7" key="1">
    <citation type="submission" date="2013-08" db="EMBL/GenBank/DDBJ databases">
        <authorList>
            <person name="Mendez C."/>
            <person name="Richter M."/>
            <person name="Ferrer M."/>
            <person name="Sanchez J."/>
        </authorList>
    </citation>
    <scope>NUCLEOTIDE SEQUENCE</scope>
</reference>